<accession>A0ABU2ZRV0</accession>
<feature type="transmembrane region" description="Helical" evidence="1">
    <location>
        <begin position="295"/>
        <end position="315"/>
    </location>
</feature>
<gene>
    <name evidence="2" type="ORF">RM552_10970</name>
</gene>
<name>A0ABU2ZRV0_9ALTE</name>
<feature type="transmembrane region" description="Helical" evidence="1">
    <location>
        <begin position="168"/>
        <end position="185"/>
    </location>
</feature>
<feature type="transmembrane region" description="Helical" evidence="1">
    <location>
        <begin position="374"/>
        <end position="396"/>
    </location>
</feature>
<feature type="transmembrane region" description="Helical" evidence="1">
    <location>
        <begin position="108"/>
        <end position="124"/>
    </location>
</feature>
<evidence type="ECO:0000313" key="3">
    <source>
        <dbReference type="Proteomes" id="UP001253545"/>
    </source>
</evidence>
<evidence type="ECO:0000313" key="2">
    <source>
        <dbReference type="EMBL" id="MDT0595368.1"/>
    </source>
</evidence>
<dbReference type="PANTHER" id="PTHR31061">
    <property type="entry name" value="LD22376P"/>
    <property type="match status" value="1"/>
</dbReference>
<keyword evidence="1" id="KW-0812">Transmembrane</keyword>
<keyword evidence="1" id="KW-1133">Transmembrane helix</keyword>
<comment type="caution">
    <text evidence="2">The sequence shown here is derived from an EMBL/GenBank/DDBJ whole genome shotgun (WGS) entry which is preliminary data.</text>
</comment>
<keyword evidence="1" id="KW-0472">Membrane</keyword>
<dbReference type="EMBL" id="JAVRHX010000003">
    <property type="protein sequence ID" value="MDT0595368.1"/>
    <property type="molecule type" value="Genomic_DNA"/>
</dbReference>
<feature type="transmembrane region" description="Helical" evidence="1">
    <location>
        <begin position="69"/>
        <end position="88"/>
    </location>
</feature>
<feature type="transmembrane region" description="Helical" evidence="1">
    <location>
        <begin position="31"/>
        <end position="49"/>
    </location>
</feature>
<feature type="transmembrane region" description="Helical" evidence="1">
    <location>
        <begin position="263"/>
        <end position="283"/>
    </location>
</feature>
<reference evidence="2 3" key="1">
    <citation type="submission" date="2023-09" db="EMBL/GenBank/DDBJ databases">
        <authorList>
            <person name="Rey-Velasco X."/>
        </authorList>
    </citation>
    <scope>NUCLEOTIDE SEQUENCE [LARGE SCALE GENOMIC DNA]</scope>
    <source>
        <strain evidence="2 3">P117</strain>
    </source>
</reference>
<organism evidence="2 3">
    <name type="scientific">Glaciecola petra</name>
    <dbReference type="NCBI Taxonomy" id="3075602"/>
    <lineage>
        <taxon>Bacteria</taxon>
        <taxon>Pseudomonadati</taxon>
        <taxon>Pseudomonadota</taxon>
        <taxon>Gammaproteobacteria</taxon>
        <taxon>Alteromonadales</taxon>
        <taxon>Alteromonadaceae</taxon>
        <taxon>Glaciecola</taxon>
    </lineage>
</organism>
<feature type="transmembrane region" description="Helical" evidence="1">
    <location>
        <begin position="327"/>
        <end position="354"/>
    </location>
</feature>
<feature type="transmembrane region" description="Helical" evidence="1">
    <location>
        <begin position="144"/>
        <end position="161"/>
    </location>
</feature>
<dbReference type="PANTHER" id="PTHR31061:SF24">
    <property type="entry name" value="LD22376P"/>
    <property type="match status" value="1"/>
</dbReference>
<dbReference type="Proteomes" id="UP001253545">
    <property type="component" value="Unassembled WGS sequence"/>
</dbReference>
<keyword evidence="3" id="KW-1185">Reference proteome</keyword>
<sequence>MRAHISKILEQYLQMNGSPQHHSKRLMAIDVFRGLTITAMILVNNPGSWSYQYWPLAHAHWHGWTPTDLIFPFFLFIVGWSLYASKLASANGAIDSKGVLFGALKRTFILFSLGLFLAVFYININDANFSWFNDRLLSIRIMGVLQRIALVYFVVIFIVMYCRFWTQVFIAIALTIAYLIALYFVPYADAAGVLYQGELARGFTFIDYLDSKILTPTHMYLGNLQPFASDPEGIFSTLPAIVTCLSGVWVAMWMKRTHLTTLFCAKLCGLGILLVVGATYFSSLIPINKPMWTPTYVMLSSGFACMVLSVLVYLIEIKKHHKSFAPFIVFGINSIAFFMFAGVVGRLLLMIPVGDSHLKGWFYSNFLDAYLDNYLASFIYSLCFLLISYLAMLFLYRHKIIWKV</sequence>
<evidence type="ECO:0000256" key="1">
    <source>
        <dbReference type="SAM" id="Phobius"/>
    </source>
</evidence>
<proteinExistence type="predicted"/>
<protein>
    <submittedName>
        <fullName evidence="2">DUF5009 domain-containing protein</fullName>
    </submittedName>
</protein>
<dbReference type="RefSeq" id="WP_311368885.1">
    <property type="nucleotide sequence ID" value="NZ_JAVRHX010000003.1"/>
</dbReference>
<feature type="transmembrane region" description="Helical" evidence="1">
    <location>
        <begin position="233"/>
        <end position="251"/>
    </location>
</feature>